<organism evidence="2 3">
    <name type="scientific">Lachnellula suecica</name>
    <dbReference type="NCBI Taxonomy" id="602035"/>
    <lineage>
        <taxon>Eukaryota</taxon>
        <taxon>Fungi</taxon>
        <taxon>Dikarya</taxon>
        <taxon>Ascomycota</taxon>
        <taxon>Pezizomycotina</taxon>
        <taxon>Leotiomycetes</taxon>
        <taxon>Helotiales</taxon>
        <taxon>Lachnaceae</taxon>
        <taxon>Lachnellula</taxon>
    </lineage>
</organism>
<dbReference type="Gene3D" id="1.25.40.10">
    <property type="entry name" value="Tetratricopeptide repeat domain"/>
    <property type="match status" value="1"/>
</dbReference>
<feature type="region of interest" description="Disordered" evidence="1">
    <location>
        <begin position="84"/>
        <end position="121"/>
    </location>
</feature>
<gene>
    <name evidence="2" type="ORF">LSUE1_G010354</name>
</gene>
<evidence type="ECO:0000313" key="3">
    <source>
        <dbReference type="Proteomes" id="UP000469558"/>
    </source>
</evidence>
<feature type="compositionally biased region" description="Basic and acidic residues" evidence="1">
    <location>
        <begin position="96"/>
        <end position="105"/>
    </location>
</feature>
<sequence length="121" mass="13615">MYQRALLGYEKALGVNFKIYLPALNTMRGLASLYECQADLPQAKLMYTKALNGYTKAVGPDDSRSKRLRERLLALDSAIENNTLGGEQEPAVKLPEGSRLDERGRPARSKRHKLLQRLGLR</sequence>
<evidence type="ECO:0000313" key="2">
    <source>
        <dbReference type="EMBL" id="TVY51657.1"/>
    </source>
</evidence>
<proteinExistence type="predicted"/>
<protein>
    <submittedName>
        <fullName evidence="2">Uncharacterized protein</fullName>
    </submittedName>
</protein>
<name>A0A8T9BQJ2_9HELO</name>
<evidence type="ECO:0000256" key="1">
    <source>
        <dbReference type="SAM" id="MobiDB-lite"/>
    </source>
</evidence>
<reference evidence="2 3" key="1">
    <citation type="submission" date="2018-05" db="EMBL/GenBank/DDBJ databases">
        <title>Genome sequencing and assembly of the regulated plant pathogen Lachnellula willkommii and related sister species for the development of diagnostic species identification markers.</title>
        <authorList>
            <person name="Giroux E."/>
            <person name="Bilodeau G."/>
        </authorList>
    </citation>
    <scope>NUCLEOTIDE SEQUENCE [LARGE SCALE GENOMIC DNA]</scope>
    <source>
        <strain evidence="2 3">CBS 268.59</strain>
    </source>
</reference>
<dbReference type="EMBL" id="QGMK01003773">
    <property type="protein sequence ID" value="TVY51657.1"/>
    <property type="molecule type" value="Genomic_DNA"/>
</dbReference>
<dbReference type="OrthoDB" id="626167at2759"/>
<dbReference type="InterPro" id="IPR011990">
    <property type="entry name" value="TPR-like_helical_dom_sf"/>
</dbReference>
<feature type="non-terminal residue" evidence="2">
    <location>
        <position position="121"/>
    </location>
</feature>
<dbReference type="AlphaFoldDB" id="A0A8T9BQJ2"/>
<accession>A0A8T9BQJ2</accession>
<keyword evidence="3" id="KW-1185">Reference proteome</keyword>
<comment type="caution">
    <text evidence="2">The sequence shown here is derived from an EMBL/GenBank/DDBJ whole genome shotgun (WGS) entry which is preliminary data.</text>
</comment>
<dbReference type="Proteomes" id="UP000469558">
    <property type="component" value="Unassembled WGS sequence"/>
</dbReference>
<feature type="compositionally biased region" description="Basic residues" evidence="1">
    <location>
        <begin position="106"/>
        <end position="121"/>
    </location>
</feature>